<dbReference type="RefSeq" id="WP_229926873.1">
    <property type="nucleotide sequence ID" value="NZ_BNCB01000016.1"/>
</dbReference>
<reference evidence="3" key="1">
    <citation type="submission" date="2023-07" db="EMBL/GenBank/DDBJ databases">
        <title>Whole genome shotgun sequence of Streptomyces achromogenes subsp. rubradiris NBRC 14000.</title>
        <authorList>
            <person name="Komaki H."/>
            <person name="Tamura T."/>
        </authorList>
    </citation>
    <scope>NUCLEOTIDE SEQUENCE [LARGE SCALE GENOMIC DNA]</scope>
    <source>
        <strain evidence="3">NBRC 14000</strain>
    </source>
</reference>
<proteinExistence type="predicted"/>
<dbReference type="Proteomes" id="UP000646738">
    <property type="component" value="Unassembled WGS sequence"/>
</dbReference>
<sequence>MPATAVHARGWSETYAYNAAGDLTHSSLPEPAPGQHHTGPVHYTAAA</sequence>
<protein>
    <recommendedName>
        <fullName evidence="4">YD repeat-containing protein</fullName>
    </recommendedName>
</protein>
<organism evidence="2 3">
    <name type="scientific">Streptomyces rubradiris</name>
    <name type="common">Streptomyces achromogenes subsp. rubradiris</name>
    <dbReference type="NCBI Taxonomy" id="285531"/>
    <lineage>
        <taxon>Bacteria</taxon>
        <taxon>Bacillati</taxon>
        <taxon>Actinomycetota</taxon>
        <taxon>Actinomycetes</taxon>
        <taxon>Kitasatosporales</taxon>
        <taxon>Streptomycetaceae</taxon>
        <taxon>Streptomyces</taxon>
    </lineage>
</organism>
<keyword evidence="3" id="KW-1185">Reference proteome</keyword>
<evidence type="ECO:0000313" key="3">
    <source>
        <dbReference type="Proteomes" id="UP000646738"/>
    </source>
</evidence>
<gene>
    <name evidence="2" type="ORF">Srubr_20040</name>
</gene>
<dbReference type="EMBL" id="BNEA01000007">
    <property type="protein sequence ID" value="GHI52158.1"/>
    <property type="molecule type" value="Genomic_DNA"/>
</dbReference>
<evidence type="ECO:0000313" key="2">
    <source>
        <dbReference type="EMBL" id="GHI52158.1"/>
    </source>
</evidence>
<name>A0ABQ3R8I2_STRRR</name>
<evidence type="ECO:0000256" key="1">
    <source>
        <dbReference type="SAM" id="MobiDB-lite"/>
    </source>
</evidence>
<accession>A0ABQ3R8I2</accession>
<evidence type="ECO:0008006" key="4">
    <source>
        <dbReference type="Google" id="ProtNLM"/>
    </source>
</evidence>
<feature type="region of interest" description="Disordered" evidence="1">
    <location>
        <begin position="23"/>
        <end position="47"/>
    </location>
</feature>
<comment type="caution">
    <text evidence="2">The sequence shown here is derived from an EMBL/GenBank/DDBJ whole genome shotgun (WGS) entry which is preliminary data.</text>
</comment>